<dbReference type="AlphaFoldDB" id="A0A0A8YZ01"/>
<organism evidence="2">
    <name type="scientific">Arundo donax</name>
    <name type="common">Giant reed</name>
    <name type="synonym">Donax arundinaceus</name>
    <dbReference type="NCBI Taxonomy" id="35708"/>
    <lineage>
        <taxon>Eukaryota</taxon>
        <taxon>Viridiplantae</taxon>
        <taxon>Streptophyta</taxon>
        <taxon>Embryophyta</taxon>
        <taxon>Tracheophyta</taxon>
        <taxon>Spermatophyta</taxon>
        <taxon>Magnoliopsida</taxon>
        <taxon>Liliopsida</taxon>
        <taxon>Poales</taxon>
        <taxon>Poaceae</taxon>
        <taxon>PACMAD clade</taxon>
        <taxon>Arundinoideae</taxon>
        <taxon>Arundineae</taxon>
        <taxon>Arundo</taxon>
    </lineage>
</organism>
<protein>
    <submittedName>
        <fullName evidence="2">Uncharacterized protein</fullName>
    </submittedName>
</protein>
<name>A0A0A8YZ01_ARUDO</name>
<proteinExistence type="predicted"/>
<accession>A0A0A8YZ01</accession>
<dbReference type="EMBL" id="GBRH01268195">
    <property type="protein sequence ID" value="JAD29700.1"/>
    <property type="molecule type" value="Transcribed_RNA"/>
</dbReference>
<feature type="compositionally biased region" description="Pro residues" evidence="1">
    <location>
        <begin position="10"/>
        <end position="31"/>
    </location>
</feature>
<evidence type="ECO:0000313" key="2">
    <source>
        <dbReference type="EMBL" id="JAD29700.1"/>
    </source>
</evidence>
<reference evidence="2" key="2">
    <citation type="journal article" date="2015" name="Data Brief">
        <title>Shoot transcriptome of the giant reed, Arundo donax.</title>
        <authorList>
            <person name="Barrero R.A."/>
            <person name="Guerrero F.D."/>
            <person name="Moolhuijzen P."/>
            <person name="Goolsby J.A."/>
            <person name="Tidwell J."/>
            <person name="Bellgard S.E."/>
            <person name="Bellgard M.I."/>
        </authorList>
    </citation>
    <scope>NUCLEOTIDE SEQUENCE</scope>
    <source>
        <tissue evidence="2">Shoot tissue taken approximately 20 cm above the soil surface</tissue>
    </source>
</reference>
<reference evidence="2" key="1">
    <citation type="submission" date="2014-09" db="EMBL/GenBank/DDBJ databases">
        <authorList>
            <person name="Magalhaes I.L.F."/>
            <person name="Oliveira U."/>
            <person name="Santos F.R."/>
            <person name="Vidigal T.H.D.A."/>
            <person name="Brescovit A.D."/>
            <person name="Santos A.J."/>
        </authorList>
    </citation>
    <scope>NUCLEOTIDE SEQUENCE</scope>
    <source>
        <tissue evidence="2">Shoot tissue taken approximately 20 cm above the soil surface</tissue>
    </source>
</reference>
<feature type="region of interest" description="Disordered" evidence="1">
    <location>
        <begin position="1"/>
        <end position="54"/>
    </location>
</feature>
<sequence length="54" mass="5833">MRCRRVLPNPAGPPATPPPCARRRPVPPPPYVHGNGLRPLPKLPLCTRGHQAAP</sequence>
<evidence type="ECO:0000256" key="1">
    <source>
        <dbReference type="SAM" id="MobiDB-lite"/>
    </source>
</evidence>